<feature type="transmembrane region" description="Helical" evidence="1">
    <location>
        <begin position="161"/>
        <end position="182"/>
    </location>
</feature>
<dbReference type="RefSeq" id="WP_201636939.1">
    <property type="nucleotide sequence ID" value="NZ_JAEQNB010000005.1"/>
</dbReference>
<dbReference type="InterPro" id="IPR049500">
    <property type="entry name" value="Peptidase_M50B-like"/>
</dbReference>
<keyword evidence="3" id="KW-1185">Reference proteome</keyword>
<feature type="transmembrane region" description="Helical" evidence="1">
    <location>
        <begin position="137"/>
        <end position="154"/>
    </location>
</feature>
<feature type="transmembrane region" description="Helical" evidence="1">
    <location>
        <begin position="202"/>
        <end position="222"/>
    </location>
</feature>
<sequence>METPMQKQPASRKNGVWSLAGILLVAFVLMRLPILGTYLLIVNTMIHESGHALMALLSNGKVVSMSLFLNTEGVTWIASASRFGQILTSLAGYVFSSVAAYLFFWPLKQGRHHLVCYILLGFIAGDLLLWVRNLYGIIWLLTFGALLIALLRAKSSWFVRYGMLFICGIVLVDSIWSALQVLELSLMYPYAAGDATNLSHYAILPTFVWGLVFFLQSLFFGWQSVRMWLR</sequence>
<name>A0ABS1JD85_9BACL</name>
<feature type="transmembrane region" description="Helical" evidence="1">
    <location>
        <begin position="114"/>
        <end position="131"/>
    </location>
</feature>
<reference evidence="2 3" key="1">
    <citation type="submission" date="2021-01" db="EMBL/GenBank/DDBJ databases">
        <title>Tumebacillus sp. strain ITR2 16S ribosomal RNA gene Genome sequencing and assembly.</title>
        <authorList>
            <person name="Kang M."/>
        </authorList>
    </citation>
    <scope>NUCLEOTIDE SEQUENCE [LARGE SCALE GENOMIC DNA]</scope>
    <source>
        <strain evidence="2 3">ITR2</strain>
    </source>
</reference>
<dbReference type="Pfam" id="PF13398">
    <property type="entry name" value="Peptidase_M50B"/>
    <property type="match status" value="1"/>
</dbReference>
<gene>
    <name evidence="2" type="ORF">JJB07_16425</name>
</gene>
<protein>
    <submittedName>
        <fullName evidence="2">M50 family metallopeptidase</fullName>
    </submittedName>
</protein>
<evidence type="ECO:0000256" key="1">
    <source>
        <dbReference type="SAM" id="Phobius"/>
    </source>
</evidence>
<dbReference type="Proteomes" id="UP000602284">
    <property type="component" value="Unassembled WGS sequence"/>
</dbReference>
<keyword evidence="1" id="KW-0812">Transmembrane</keyword>
<keyword evidence="1" id="KW-0472">Membrane</keyword>
<evidence type="ECO:0000313" key="3">
    <source>
        <dbReference type="Proteomes" id="UP000602284"/>
    </source>
</evidence>
<evidence type="ECO:0000313" key="2">
    <source>
        <dbReference type="EMBL" id="MBL0388200.1"/>
    </source>
</evidence>
<organism evidence="2 3">
    <name type="scientific">Tumebacillus amylolyticus</name>
    <dbReference type="NCBI Taxonomy" id="2801339"/>
    <lineage>
        <taxon>Bacteria</taxon>
        <taxon>Bacillati</taxon>
        <taxon>Bacillota</taxon>
        <taxon>Bacilli</taxon>
        <taxon>Bacillales</taxon>
        <taxon>Alicyclobacillaceae</taxon>
        <taxon>Tumebacillus</taxon>
    </lineage>
</organism>
<keyword evidence="1" id="KW-1133">Transmembrane helix</keyword>
<accession>A0ABS1JD85</accession>
<proteinExistence type="predicted"/>
<dbReference type="EMBL" id="JAEQNB010000005">
    <property type="protein sequence ID" value="MBL0388200.1"/>
    <property type="molecule type" value="Genomic_DNA"/>
</dbReference>
<feature type="transmembrane region" description="Helical" evidence="1">
    <location>
        <begin position="83"/>
        <end position="107"/>
    </location>
</feature>
<comment type="caution">
    <text evidence="2">The sequence shown here is derived from an EMBL/GenBank/DDBJ whole genome shotgun (WGS) entry which is preliminary data.</text>
</comment>
<feature type="transmembrane region" description="Helical" evidence="1">
    <location>
        <begin position="20"/>
        <end position="41"/>
    </location>
</feature>